<dbReference type="VEuPathDB" id="VectorBase:AALB001319"/>
<organism evidence="1 2">
    <name type="scientific">Anopheles albimanus</name>
    <name type="common">New world malaria mosquito</name>
    <dbReference type="NCBI Taxonomy" id="7167"/>
    <lineage>
        <taxon>Eukaryota</taxon>
        <taxon>Metazoa</taxon>
        <taxon>Ecdysozoa</taxon>
        <taxon>Arthropoda</taxon>
        <taxon>Hexapoda</taxon>
        <taxon>Insecta</taxon>
        <taxon>Pterygota</taxon>
        <taxon>Neoptera</taxon>
        <taxon>Endopterygota</taxon>
        <taxon>Diptera</taxon>
        <taxon>Nematocera</taxon>
        <taxon>Culicoidea</taxon>
        <taxon>Culicidae</taxon>
        <taxon>Anophelinae</taxon>
        <taxon>Anopheles</taxon>
    </lineage>
</organism>
<reference evidence="1 2" key="1">
    <citation type="journal article" date="2017" name="G3 (Bethesda)">
        <title>The Physical Genome Mapping of Anopheles albimanus Corrected Scaffold Misassemblies and Identified Interarm Rearrangements in Genus Anopheles.</title>
        <authorList>
            <person name="Artemov G.N."/>
            <person name="Peery A.N."/>
            <person name="Jiang X."/>
            <person name="Tu Z."/>
            <person name="Stegniy V.N."/>
            <person name="Sharakhova M.V."/>
            <person name="Sharakhov I.V."/>
        </authorList>
    </citation>
    <scope>NUCLEOTIDE SEQUENCE [LARGE SCALE GENOMIC DNA]</scope>
    <source>
        <strain evidence="1 2">ALBI9_A</strain>
    </source>
</reference>
<sequence length="394" mass="44882">MSNMQPEEYENTGWLSYFSRHKTTYTAADIHKISNELNNVRKNLTATQYAYGELSSELKALRSLQEQQRVSEEYEQRVQSKSSALPKAVEKRLKEQTEEIKGLKGELAGCRNELNKQIAALKVTCSELGKFSKPKSKGTDIVASGCGSATVGLESRIIAAELQIDQLSQRHQERLSVLETKVCQLERCNELNAAGGVGGPSSETDGRLKGLEGDFNRKLQDLTDLVVELQRKLAQSEAKQVEMLQKLTMAQTSLYEQLEARYDEQCGKLRELQVRLSHVDHRDDIDSTFSTDTLAHHADLVHHSEELLHSLGSTNPHLHVHHHDLAPDFHHDIHVATPQPTGFWKKRFQWKPRWVKTWQEKKIYVGVWKRVWGPVQVTEWVPIPKPPPGWSNHH</sequence>
<accession>A0A182F4C9</accession>
<evidence type="ECO:0000313" key="2">
    <source>
        <dbReference type="Proteomes" id="UP000069272"/>
    </source>
</evidence>
<dbReference type="VEuPathDB" id="VectorBase:AALB20_036524"/>
<dbReference type="Pfam" id="PF16086">
    <property type="entry name" value="DUF4816"/>
    <property type="match status" value="1"/>
</dbReference>
<dbReference type="AlphaFoldDB" id="A0A182F4C9"/>
<dbReference type="InterPro" id="IPR032134">
    <property type="entry name" value="DUF4816"/>
</dbReference>
<protein>
    <submittedName>
        <fullName evidence="1">Uncharacterized protein</fullName>
    </submittedName>
</protein>
<name>A0A182F4C9_ANOAL</name>
<reference evidence="1" key="2">
    <citation type="submission" date="2022-08" db="UniProtKB">
        <authorList>
            <consortium name="EnsemblMetazoa"/>
        </authorList>
    </citation>
    <scope>IDENTIFICATION</scope>
    <source>
        <strain evidence="1">STECLA/ALBI9_A</strain>
    </source>
</reference>
<keyword evidence="2" id="KW-1185">Reference proteome</keyword>
<dbReference type="Proteomes" id="UP000069272">
    <property type="component" value="Chromosome 2L"/>
</dbReference>
<proteinExistence type="predicted"/>
<dbReference type="EnsemblMetazoa" id="AALB001319-RA">
    <property type="protein sequence ID" value="AALB001319-PA"/>
    <property type="gene ID" value="AALB001319"/>
</dbReference>
<evidence type="ECO:0000313" key="1">
    <source>
        <dbReference type="EnsemblMetazoa" id="AALB001319-PA"/>
    </source>
</evidence>